<name>A0A7S3A1V5_9RHOD</name>
<dbReference type="Gene3D" id="3.10.580.10">
    <property type="entry name" value="CBS-domain"/>
    <property type="match status" value="1"/>
</dbReference>
<keyword evidence="4" id="KW-0479">Metal-binding</keyword>
<keyword evidence="3" id="KW-0808">Transferase</keyword>
<proteinExistence type="predicted"/>
<dbReference type="InterPro" id="IPR038763">
    <property type="entry name" value="DHH_sf"/>
</dbReference>
<evidence type="ECO:0000313" key="11">
    <source>
        <dbReference type="EMBL" id="CAE0059051.1"/>
    </source>
</evidence>
<keyword evidence="8" id="KW-0129">CBS domain</keyword>
<dbReference type="InterPro" id="IPR052390">
    <property type="entry name" value="tRNA_nt/polyA_polymerase"/>
</dbReference>
<dbReference type="PROSITE" id="PS51371">
    <property type="entry name" value="CBS"/>
    <property type="match status" value="2"/>
</dbReference>
<dbReference type="InterPro" id="IPR046342">
    <property type="entry name" value="CBS_dom_sf"/>
</dbReference>
<dbReference type="GO" id="GO:0046872">
    <property type="term" value="F:metal ion binding"/>
    <property type="evidence" value="ECO:0007669"/>
    <property type="project" value="UniProtKB-KW"/>
</dbReference>
<feature type="domain" description="CBS" evidence="10">
    <location>
        <begin position="478"/>
        <end position="537"/>
    </location>
</feature>
<protein>
    <recommendedName>
        <fullName evidence="10">CBS domain-containing protein</fullName>
    </recommendedName>
</protein>
<dbReference type="PANTHER" id="PTHR47788:SF1">
    <property type="entry name" value="A-ADDING TRNA NUCLEOTIDYLTRANSFERASE"/>
    <property type="match status" value="1"/>
</dbReference>
<dbReference type="AlphaFoldDB" id="A0A7S3A1V5"/>
<feature type="domain" description="CBS" evidence="10">
    <location>
        <begin position="415"/>
        <end position="472"/>
    </location>
</feature>
<evidence type="ECO:0000256" key="8">
    <source>
        <dbReference type="PROSITE-ProRule" id="PRU00703"/>
    </source>
</evidence>
<dbReference type="EMBL" id="HBHW01035298">
    <property type="protein sequence ID" value="CAE0059051.1"/>
    <property type="molecule type" value="Transcribed_RNA"/>
</dbReference>
<dbReference type="SUPFAM" id="SSF54631">
    <property type="entry name" value="CBS-domain pair"/>
    <property type="match status" value="1"/>
</dbReference>
<dbReference type="PANTHER" id="PTHR47788">
    <property type="entry name" value="POLYA POLYMERASE"/>
    <property type="match status" value="1"/>
</dbReference>
<evidence type="ECO:0000256" key="1">
    <source>
        <dbReference type="ARBA" id="ARBA00001946"/>
    </source>
</evidence>
<dbReference type="GO" id="GO:0016779">
    <property type="term" value="F:nucleotidyltransferase activity"/>
    <property type="evidence" value="ECO:0007669"/>
    <property type="project" value="UniProtKB-KW"/>
</dbReference>
<dbReference type="Pfam" id="PF02272">
    <property type="entry name" value="DHHA1"/>
    <property type="match status" value="1"/>
</dbReference>
<evidence type="ECO:0000256" key="6">
    <source>
        <dbReference type="ARBA" id="ARBA00022842"/>
    </source>
</evidence>
<dbReference type="GO" id="GO:0003723">
    <property type="term" value="F:RNA binding"/>
    <property type="evidence" value="ECO:0007669"/>
    <property type="project" value="UniProtKB-KW"/>
</dbReference>
<feature type="region of interest" description="Disordered" evidence="9">
    <location>
        <begin position="38"/>
        <end position="58"/>
    </location>
</feature>
<evidence type="ECO:0000256" key="7">
    <source>
        <dbReference type="ARBA" id="ARBA00022884"/>
    </source>
</evidence>
<comment type="cofactor">
    <cofactor evidence="1">
        <name>Mg(2+)</name>
        <dbReference type="ChEBI" id="CHEBI:18420"/>
    </cofactor>
</comment>
<evidence type="ECO:0000256" key="2">
    <source>
        <dbReference type="ARBA" id="ARBA00022694"/>
    </source>
</evidence>
<keyword evidence="6" id="KW-0460">Magnesium</keyword>
<evidence type="ECO:0000259" key="10">
    <source>
        <dbReference type="PROSITE" id="PS51371"/>
    </source>
</evidence>
<dbReference type="Gene3D" id="3.10.310.30">
    <property type="match status" value="1"/>
</dbReference>
<keyword evidence="5" id="KW-0547">Nucleotide-binding</keyword>
<sequence>MSGEVCFLGLGLRGGSGLRRDRQPERRERWRRGLCVAASRKGSKKKRDGNGPNGSDGEPVVKDLDVVLCHMQADYDTLAAAVGLAKLWGNEAVVVLSGGSNPAVERFLGLFRPMFPIRSGRSIDPRRIRRVGVVDTVRRDRLGSCADWTIGALSVEVIDHHVGSASDSDRKGRSASEEQCDIENDRGAITLIRERVGAATTMIVERLMDSQWRLTPGEATLMALGIHTDTGSLTFENTTARDAKALAWLLEQGANQSSVAEFKTPQLNQDQMDVLNYGLQRVKKIPTNGVMLGYCLLETEDFVKGLSVVAQDVMQLSNIDILLFCVVNYVKSRNGKVKEEDGRVRRQISLIGRARPRVDDRVNLNEVFSALGGGGHPKAAAVTIRTDEDPAEILEEVVESIREQIPEEKMTKDFMSTDIVVCRPDDLISEAQELMNSHCLSGLPVVDSENELVGTVLQSDAWTAEKQNRLDEKISHFMRRGSHVVTISPETTLPEVERILALGKAGPLPVLSDGQIVGVVTRIDILRARHLWSPDDGDGDDEPILQVDSVKELHEAPTPKTDVAVDEPIIQIDPVKELHESNTPPDVVASSN</sequence>
<gene>
    <name evidence="11" type="ORF">RMAR00112_LOCUS27116</name>
</gene>
<accession>A0A7S3A1V5</accession>
<dbReference type="InterPro" id="IPR000644">
    <property type="entry name" value="CBS_dom"/>
</dbReference>
<evidence type="ECO:0000256" key="4">
    <source>
        <dbReference type="ARBA" id="ARBA00022723"/>
    </source>
</evidence>
<organism evidence="11">
    <name type="scientific">Rhodosorus marinus</name>
    <dbReference type="NCBI Taxonomy" id="101924"/>
    <lineage>
        <taxon>Eukaryota</taxon>
        <taxon>Rhodophyta</taxon>
        <taxon>Stylonematophyceae</taxon>
        <taxon>Stylonematales</taxon>
        <taxon>Stylonemataceae</taxon>
        <taxon>Rhodosorus</taxon>
    </lineage>
</organism>
<evidence type="ECO:0000256" key="3">
    <source>
        <dbReference type="ARBA" id="ARBA00022695"/>
    </source>
</evidence>
<dbReference type="Pfam" id="PF00571">
    <property type="entry name" value="CBS"/>
    <property type="match status" value="2"/>
</dbReference>
<dbReference type="GO" id="GO:0000166">
    <property type="term" value="F:nucleotide binding"/>
    <property type="evidence" value="ECO:0007669"/>
    <property type="project" value="UniProtKB-KW"/>
</dbReference>
<keyword evidence="3" id="KW-0548">Nucleotidyltransferase</keyword>
<dbReference type="SMART" id="SM00116">
    <property type="entry name" value="CBS"/>
    <property type="match status" value="2"/>
</dbReference>
<dbReference type="SUPFAM" id="SSF64182">
    <property type="entry name" value="DHH phosphoesterases"/>
    <property type="match status" value="1"/>
</dbReference>
<dbReference type="InterPro" id="IPR003156">
    <property type="entry name" value="DHHA1_dom"/>
</dbReference>
<dbReference type="Gene3D" id="3.90.1640.10">
    <property type="entry name" value="inorganic pyrophosphatase (n-terminal core)"/>
    <property type="match status" value="1"/>
</dbReference>
<reference evidence="11" key="1">
    <citation type="submission" date="2021-01" db="EMBL/GenBank/DDBJ databases">
        <authorList>
            <person name="Corre E."/>
            <person name="Pelletier E."/>
            <person name="Niang G."/>
            <person name="Scheremetjew M."/>
            <person name="Finn R."/>
            <person name="Kale V."/>
            <person name="Holt S."/>
            <person name="Cochrane G."/>
            <person name="Meng A."/>
            <person name="Brown T."/>
            <person name="Cohen L."/>
        </authorList>
    </citation>
    <scope>NUCLEOTIDE SEQUENCE</scope>
    <source>
        <strain evidence="11">CCMP 769</strain>
    </source>
</reference>
<keyword evidence="7" id="KW-0694">RNA-binding</keyword>
<dbReference type="GO" id="GO:0008033">
    <property type="term" value="P:tRNA processing"/>
    <property type="evidence" value="ECO:0007669"/>
    <property type="project" value="UniProtKB-KW"/>
</dbReference>
<keyword evidence="2" id="KW-0819">tRNA processing</keyword>
<evidence type="ECO:0000256" key="9">
    <source>
        <dbReference type="SAM" id="MobiDB-lite"/>
    </source>
</evidence>
<evidence type="ECO:0000256" key="5">
    <source>
        <dbReference type="ARBA" id="ARBA00022741"/>
    </source>
</evidence>